<evidence type="ECO:0000313" key="2">
    <source>
        <dbReference type="Proteomes" id="UP000821837"/>
    </source>
</evidence>
<proteinExistence type="predicted"/>
<evidence type="ECO:0000313" key="1">
    <source>
        <dbReference type="EMBL" id="KAH7935352.1"/>
    </source>
</evidence>
<sequence length="150" mass="16573">MLGDIEPKRLLPGVAGKWKSQVLETSPTGYKTSSTCTRLDPSRVAQHQGKHFKMFQNMYDDLPVMSTEVLALRKLLWDSEGQHLIFNPMRRPFAARSDALATCLATPENTGRPAQYVSAYRGSADHEAAGLLPDPDPDSKHGRVLAQLVV</sequence>
<organism evidence="1 2">
    <name type="scientific">Rhipicephalus sanguineus</name>
    <name type="common">Brown dog tick</name>
    <name type="synonym">Ixodes sanguineus</name>
    <dbReference type="NCBI Taxonomy" id="34632"/>
    <lineage>
        <taxon>Eukaryota</taxon>
        <taxon>Metazoa</taxon>
        <taxon>Ecdysozoa</taxon>
        <taxon>Arthropoda</taxon>
        <taxon>Chelicerata</taxon>
        <taxon>Arachnida</taxon>
        <taxon>Acari</taxon>
        <taxon>Parasitiformes</taxon>
        <taxon>Ixodida</taxon>
        <taxon>Ixodoidea</taxon>
        <taxon>Ixodidae</taxon>
        <taxon>Rhipicephalinae</taxon>
        <taxon>Rhipicephalus</taxon>
        <taxon>Rhipicephalus</taxon>
    </lineage>
</organism>
<reference evidence="1" key="2">
    <citation type="submission" date="2021-09" db="EMBL/GenBank/DDBJ databases">
        <authorList>
            <person name="Jia N."/>
            <person name="Wang J."/>
            <person name="Shi W."/>
            <person name="Du L."/>
            <person name="Sun Y."/>
            <person name="Zhan W."/>
            <person name="Jiang J."/>
            <person name="Wang Q."/>
            <person name="Zhang B."/>
            <person name="Ji P."/>
            <person name="Sakyi L.B."/>
            <person name="Cui X."/>
            <person name="Yuan T."/>
            <person name="Jiang B."/>
            <person name="Yang W."/>
            <person name="Lam T.T.-Y."/>
            <person name="Chang Q."/>
            <person name="Ding S."/>
            <person name="Wang X."/>
            <person name="Zhu J."/>
            <person name="Ruan X."/>
            <person name="Zhao L."/>
            <person name="Wei J."/>
            <person name="Que T."/>
            <person name="Du C."/>
            <person name="Cheng J."/>
            <person name="Dai P."/>
            <person name="Han X."/>
            <person name="Huang E."/>
            <person name="Gao Y."/>
            <person name="Liu J."/>
            <person name="Shao H."/>
            <person name="Ye R."/>
            <person name="Li L."/>
            <person name="Wei W."/>
            <person name="Wang X."/>
            <person name="Wang C."/>
            <person name="Huo Q."/>
            <person name="Li W."/>
            <person name="Guo W."/>
            <person name="Chen H."/>
            <person name="Chen S."/>
            <person name="Zhou L."/>
            <person name="Zhou L."/>
            <person name="Ni X."/>
            <person name="Tian J."/>
            <person name="Zhou Y."/>
            <person name="Sheng Y."/>
            <person name="Liu T."/>
            <person name="Pan Y."/>
            <person name="Xia L."/>
            <person name="Li J."/>
            <person name="Zhao F."/>
            <person name="Cao W."/>
        </authorList>
    </citation>
    <scope>NUCLEOTIDE SEQUENCE</scope>
    <source>
        <strain evidence="1">Rsan-2018</strain>
        <tissue evidence="1">Larvae</tissue>
    </source>
</reference>
<gene>
    <name evidence="1" type="ORF">HPB52_006469</name>
</gene>
<keyword evidence="2" id="KW-1185">Reference proteome</keyword>
<dbReference type="AlphaFoldDB" id="A0A9D4PBS7"/>
<reference evidence="1" key="1">
    <citation type="journal article" date="2020" name="Cell">
        <title>Large-Scale Comparative Analyses of Tick Genomes Elucidate Their Genetic Diversity and Vector Capacities.</title>
        <authorList>
            <consortium name="Tick Genome and Microbiome Consortium (TIGMIC)"/>
            <person name="Jia N."/>
            <person name="Wang J."/>
            <person name="Shi W."/>
            <person name="Du L."/>
            <person name="Sun Y."/>
            <person name="Zhan W."/>
            <person name="Jiang J.F."/>
            <person name="Wang Q."/>
            <person name="Zhang B."/>
            <person name="Ji P."/>
            <person name="Bell-Sakyi L."/>
            <person name="Cui X.M."/>
            <person name="Yuan T.T."/>
            <person name="Jiang B.G."/>
            <person name="Yang W.F."/>
            <person name="Lam T.T."/>
            <person name="Chang Q.C."/>
            <person name="Ding S.J."/>
            <person name="Wang X.J."/>
            <person name="Zhu J.G."/>
            <person name="Ruan X.D."/>
            <person name="Zhao L."/>
            <person name="Wei J.T."/>
            <person name="Ye R.Z."/>
            <person name="Que T.C."/>
            <person name="Du C.H."/>
            <person name="Zhou Y.H."/>
            <person name="Cheng J.X."/>
            <person name="Dai P.F."/>
            <person name="Guo W.B."/>
            <person name="Han X.H."/>
            <person name="Huang E.J."/>
            <person name="Li L.F."/>
            <person name="Wei W."/>
            <person name="Gao Y.C."/>
            <person name="Liu J.Z."/>
            <person name="Shao H.Z."/>
            <person name="Wang X."/>
            <person name="Wang C.C."/>
            <person name="Yang T.C."/>
            <person name="Huo Q.B."/>
            <person name="Li W."/>
            <person name="Chen H.Y."/>
            <person name="Chen S.E."/>
            <person name="Zhou L.G."/>
            <person name="Ni X.B."/>
            <person name="Tian J.H."/>
            <person name="Sheng Y."/>
            <person name="Liu T."/>
            <person name="Pan Y.S."/>
            <person name="Xia L.Y."/>
            <person name="Li J."/>
            <person name="Zhao F."/>
            <person name="Cao W.C."/>
        </authorList>
    </citation>
    <scope>NUCLEOTIDE SEQUENCE</scope>
    <source>
        <strain evidence="1">Rsan-2018</strain>
    </source>
</reference>
<dbReference type="Proteomes" id="UP000821837">
    <property type="component" value="Unassembled WGS sequence"/>
</dbReference>
<comment type="caution">
    <text evidence="1">The sequence shown here is derived from an EMBL/GenBank/DDBJ whole genome shotgun (WGS) entry which is preliminary data.</text>
</comment>
<protein>
    <submittedName>
        <fullName evidence="1">Uncharacterized protein</fullName>
    </submittedName>
</protein>
<name>A0A9D4PBS7_RHISA</name>
<dbReference type="EMBL" id="JABSTV010001255">
    <property type="protein sequence ID" value="KAH7935352.1"/>
    <property type="molecule type" value="Genomic_DNA"/>
</dbReference>
<accession>A0A9D4PBS7</accession>